<comment type="caution">
    <text evidence="2">The sequence shown here is derived from an EMBL/GenBank/DDBJ whole genome shotgun (WGS) entry which is preliminary data.</text>
</comment>
<feature type="compositionally biased region" description="Low complexity" evidence="1">
    <location>
        <begin position="381"/>
        <end position="391"/>
    </location>
</feature>
<name>A0ABQ5KK04_9EUKA</name>
<feature type="compositionally biased region" description="Low complexity" evidence="1">
    <location>
        <begin position="332"/>
        <end position="367"/>
    </location>
</feature>
<feature type="region of interest" description="Disordered" evidence="1">
    <location>
        <begin position="130"/>
        <end position="154"/>
    </location>
</feature>
<gene>
    <name evidence="2" type="ORF">ADUPG1_006907</name>
</gene>
<evidence type="ECO:0000256" key="1">
    <source>
        <dbReference type="SAM" id="MobiDB-lite"/>
    </source>
</evidence>
<feature type="compositionally biased region" description="Low complexity" evidence="1">
    <location>
        <begin position="775"/>
        <end position="793"/>
    </location>
</feature>
<feature type="compositionally biased region" description="Basic and acidic residues" evidence="1">
    <location>
        <begin position="250"/>
        <end position="265"/>
    </location>
</feature>
<feature type="compositionally biased region" description="Polar residues" evidence="1">
    <location>
        <begin position="541"/>
        <end position="562"/>
    </location>
</feature>
<feature type="region of interest" description="Disordered" evidence="1">
    <location>
        <begin position="718"/>
        <end position="893"/>
    </location>
</feature>
<proteinExistence type="predicted"/>
<dbReference type="Proteomes" id="UP001057375">
    <property type="component" value="Unassembled WGS sequence"/>
</dbReference>
<feature type="region of interest" description="Disordered" evidence="1">
    <location>
        <begin position="234"/>
        <end position="397"/>
    </location>
</feature>
<sequence length="968" mass="104598">MLESYRLGCESAKRTAVPDHSWYHTKRIEFKFEPILDLPMCVAPHLYDSFVNTIQHSKALGIIRFSKHIQEQIERNTDCYKFVNGYTFPFLEIGPRKEILPISLELTLPTKPKNSYIYKGRCIDPDESSVVVVHPPGQSDHSTSSKGGEMRVEPESLRYSSNIEKELSSQPFPHHVNASGDRPSIQHPLSAPSSFSSDPQSIRSRSYHHLDHHFQQHGRSHMPSHPSLIHSSSISARTRVPMHSSSSLDGRAHISHSESVDRLYYDHSSPTGDRHISGPEKSEIRRSFSSHGYQQTPYSSSSGGYPSGGQQAPQPSVRIHMHPQPVAPTPISSCPQQQESQSHHSLSSPSTSSVHSSSNSESTPTFSGLSSGATVPQLRNHSSSMSSHPHPALYGRQPMFPEFKEPFSFDGYPPIAMDSLPTGWIPYADLQSPHREIYSARRQATNVPLQHTTSQGAYVTSTSASSPSSGSAAGGVSSARVSGSGSSSSMQTTASVQHPPPSTSSVSGHTPDGGMNITSYDSIPHLSAYSMAQLSRFRDLQMQQSDGVSRRSPSLTARSSNPASTRSIASSALSSAPSSVRGHPSAMLHGHLEYGPPSVPLSHSADLTSDGFHVPSHLSHPRFDSSGCDEDELALHIASIGVSSNPPPGSMAGNRSGAVTHSAVSNRHMLIHPEHRGSFSCEPRSVSPSLSNPALLHPSQGFALRRFSSDATSSFTSAYSHSMAPQPPHQGHGSSLSSSDPSEAQHQHHYISSDHQHKPISPSDTAAVQKHVGNSQLSAGSSSLHPSSGQAQSHSHHSGISKQPFESPDKYSSVHQHGKVYVSPHQAQTSHSSASSQTSLSVPEGNPAFSFMYHDSSHTTDYPPISAHRPPPHGSTSAPSSYSSVSHEGIHLDSAQPTGMSRVAQQQHWPPHLPSHHFQHYHREGEELDFTLPSLPLWSKTTPHTSHATTEESGVTVSSMTSSSLSDE</sequence>
<evidence type="ECO:0000313" key="2">
    <source>
        <dbReference type="EMBL" id="GKT32853.1"/>
    </source>
</evidence>
<feature type="compositionally biased region" description="Low complexity" evidence="1">
    <location>
        <begin position="459"/>
        <end position="496"/>
    </location>
</feature>
<feature type="compositionally biased region" description="Low complexity" evidence="1">
    <location>
        <begin position="875"/>
        <end position="886"/>
    </location>
</feature>
<reference evidence="2" key="1">
    <citation type="submission" date="2022-03" db="EMBL/GenBank/DDBJ databases">
        <title>Draft genome sequence of Aduncisulcus paluster, a free-living microaerophilic Fornicata.</title>
        <authorList>
            <person name="Yuyama I."/>
            <person name="Kume K."/>
            <person name="Tamura T."/>
            <person name="Inagaki Y."/>
            <person name="Hashimoto T."/>
        </authorList>
    </citation>
    <scope>NUCLEOTIDE SEQUENCE</scope>
    <source>
        <strain evidence="2">NY0171</strain>
    </source>
</reference>
<organism evidence="2 3">
    <name type="scientific">Aduncisulcus paluster</name>
    <dbReference type="NCBI Taxonomy" id="2918883"/>
    <lineage>
        <taxon>Eukaryota</taxon>
        <taxon>Metamonada</taxon>
        <taxon>Carpediemonas-like organisms</taxon>
        <taxon>Aduncisulcus</taxon>
    </lineage>
</organism>
<feature type="region of interest" description="Disordered" evidence="1">
    <location>
        <begin position="447"/>
        <end position="519"/>
    </location>
</feature>
<feature type="region of interest" description="Disordered" evidence="1">
    <location>
        <begin position="898"/>
        <end position="917"/>
    </location>
</feature>
<feature type="compositionally biased region" description="Basic and acidic residues" evidence="1">
    <location>
        <begin position="272"/>
        <end position="286"/>
    </location>
</feature>
<dbReference type="EMBL" id="BQXS01010073">
    <property type="protein sequence ID" value="GKT32853.1"/>
    <property type="molecule type" value="Genomic_DNA"/>
</dbReference>
<feature type="compositionally biased region" description="Basic and acidic residues" evidence="1">
    <location>
        <begin position="743"/>
        <end position="757"/>
    </location>
</feature>
<feature type="compositionally biased region" description="Low complexity" evidence="1">
    <location>
        <begin position="825"/>
        <end position="839"/>
    </location>
</feature>
<evidence type="ECO:0000313" key="3">
    <source>
        <dbReference type="Proteomes" id="UP001057375"/>
    </source>
</evidence>
<feature type="region of interest" description="Disordered" evidence="1">
    <location>
        <begin position="541"/>
        <end position="594"/>
    </location>
</feature>
<feature type="compositionally biased region" description="Low complexity" evidence="1">
    <location>
        <begin position="563"/>
        <end position="579"/>
    </location>
</feature>
<feature type="compositionally biased region" description="Low complexity" evidence="1">
    <location>
        <begin position="292"/>
        <end position="316"/>
    </location>
</feature>
<feature type="compositionally biased region" description="Low complexity" evidence="1">
    <location>
        <begin position="190"/>
        <end position="203"/>
    </location>
</feature>
<accession>A0ABQ5KK04</accession>
<feature type="region of interest" description="Disordered" evidence="1">
    <location>
        <begin position="170"/>
        <end position="203"/>
    </location>
</feature>
<protein>
    <submittedName>
        <fullName evidence="2">Uncharacterized protein</fullName>
    </submittedName>
</protein>
<feature type="compositionally biased region" description="Polar residues" evidence="1">
    <location>
        <begin position="898"/>
        <end position="908"/>
    </location>
</feature>
<feature type="compositionally biased region" description="Low complexity" evidence="1">
    <location>
        <begin position="951"/>
        <end position="968"/>
    </location>
</feature>
<keyword evidence="3" id="KW-1185">Reference proteome</keyword>
<feature type="compositionally biased region" description="Polar residues" evidence="1">
    <location>
        <begin position="447"/>
        <end position="458"/>
    </location>
</feature>
<feature type="region of interest" description="Disordered" evidence="1">
    <location>
        <begin position="940"/>
        <end position="968"/>
    </location>
</feature>
<feature type="compositionally biased region" description="Polar residues" evidence="1">
    <location>
        <begin position="368"/>
        <end position="380"/>
    </location>
</feature>